<evidence type="ECO:0000313" key="5">
    <source>
        <dbReference type="RefSeq" id="XP_027101743.2"/>
    </source>
</evidence>
<dbReference type="AlphaFoldDB" id="A0A6P6VFI3"/>
<dbReference type="RefSeq" id="XP_027101743.2">
    <property type="nucleotide sequence ID" value="XM_027245942.2"/>
</dbReference>
<dbReference type="Proteomes" id="UP001652660">
    <property type="component" value="Chromosome 5e"/>
</dbReference>
<dbReference type="OrthoDB" id="779048at2759"/>
<dbReference type="InterPro" id="IPR047109">
    <property type="entry name" value="CAD-like"/>
</dbReference>
<sequence length="138" mass="15083">MRHNMNQPGKSLGVIGLGGLGHLAVKFGKAFGLKVTVWSTSFWVHFVSSKAIKMLILYLHHPISLHFIIDIASGDIPFDSYLSLLKTNGVLILVGFPSEVKFMPHSLITDMRTVSGSATGGAKQTQEKCWTSVQRTIS</sequence>
<reference evidence="4" key="1">
    <citation type="journal article" date="2025" name="Foods">
        <title>Unveiling the Microbial Signatures of Arabica Coffee Cherries: Insights into Ripeness Specific Diversity, Functional Traits, and Implications for Quality and Safety.</title>
        <authorList>
            <consortium name="RefSeq"/>
            <person name="Tenea G.N."/>
            <person name="Cifuentes V."/>
            <person name="Reyes P."/>
            <person name="Cevallos-Vallejos M."/>
        </authorList>
    </citation>
    <scope>NUCLEOTIDE SEQUENCE [LARGE SCALE GENOMIC DNA]</scope>
</reference>
<organism evidence="4 5">
    <name type="scientific">Coffea arabica</name>
    <name type="common">Arabian coffee</name>
    <dbReference type="NCBI Taxonomy" id="13443"/>
    <lineage>
        <taxon>Eukaryota</taxon>
        <taxon>Viridiplantae</taxon>
        <taxon>Streptophyta</taxon>
        <taxon>Embryophyta</taxon>
        <taxon>Tracheophyta</taxon>
        <taxon>Spermatophyta</taxon>
        <taxon>Magnoliopsida</taxon>
        <taxon>eudicotyledons</taxon>
        <taxon>Gunneridae</taxon>
        <taxon>Pentapetalae</taxon>
        <taxon>asterids</taxon>
        <taxon>lamiids</taxon>
        <taxon>Gentianales</taxon>
        <taxon>Rubiaceae</taxon>
        <taxon>Ixoroideae</taxon>
        <taxon>Gardenieae complex</taxon>
        <taxon>Bertiereae - Coffeeae clade</taxon>
        <taxon>Coffeeae</taxon>
        <taxon>Coffea</taxon>
    </lineage>
</organism>
<keyword evidence="3" id="KW-0560">Oxidoreductase</keyword>
<dbReference type="InterPro" id="IPR036291">
    <property type="entry name" value="NAD(P)-bd_dom_sf"/>
</dbReference>
<dbReference type="GO" id="GO:0016616">
    <property type="term" value="F:oxidoreductase activity, acting on the CH-OH group of donors, NAD or NADP as acceptor"/>
    <property type="evidence" value="ECO:0007669"/>
    <property type="project" value="InterPro"/>
</dbReference>
<keyword evidence="2" id="KW-0862">Zinc</keyword>
<evidence type="ECO:0000256" key="1">
    <source>
        <dbReference type="ARBA" id="ARBA00022723"/>
    </source>
</evidence>
<dbReference type="PANTHER" id="PTHR42683">
    <property type="entry name" value="ALDEHYDE REDUCTASE"/>
    <property type="match status" value="1"/>
</dbReference>
<evidence type="ECO:0000313" key="4">
    <source>
        <dbReference type="Proteomes" id="UP001652660"/>
    </source>
</evidence>
<gene>
    <name evidence="5" type="primary">LOC113722688</name>
</gene>
<name>A0A6P6VFI3_COFAR</name>
<evidence type="ECO:0000256" key="3">
    <source>
        <dbReference type="ARBA" id="ARBA00023002"/>
    </source>
</evidence>
<reference evidence="5" key="2">
    <citation type="submission" date="2025-08" db="UniProtKB">
        <authorList>
            <consortium name="RefSeq"/>
        </authorList>
    </citation>
    <scope>IDENTIFICATION</scope>
    <source>
        <tissue evidence="5">Leaves</tissue>
    </source>
</reference>
<dbReference type="Gene3D" id="3.40.50.720">
    <property type="entry name" value="NAD(P)-binding Rossmann-like Domain"/>
    <property type="match status" value="1"/>
</dbReference>
<keyword evidence="1" id="KW-0479">Metal-binding</keyword>
<accession>A0A6P6VFI3</accession>
<dbReference type="GeneID" id="113722688"/>
<keyword evidence="4" id="KW-1185">Reference proteome</keyword>
<dbReference type="GO" id="GO:0046872">
    <property type="term" value="F:metal ion binding"/>
    <property type="evidence" value="ECO:0007669"/>
    <property type="project" value="UniProtKB-KW"/>
</dbReference>
<dbReference type="SUPFAM" id="SSF51735">
    <property type="entry name" value="NAD(P)-binding Rossmann-fold domains"/>
    <property type="match status" value="1"/>
</dbReference>
<evidence type="ECO:0000256" key="2">
    <source>
        <dbReference type="ARBA" id="ARBA00022833"/>
    </source>
</evidence>
<protein>
    <submittedName>
        <fullName evidence="5">Cinnamyl alcohol dehydrogenase 4</fullName>
    </submittedName>
</protein>
<proteinExistence type="predicted"/>